<evidence type="ECO:0000256" key="1">
    <source>
        <dbReference type="SAM" id="SignalP"/>
    </source>
</evidence>
<sequence length="357" mass="40833">MKYFILTTTILLSYFGSSAQVLQYHPLHEQHGIQALHQPRVVNNFPDSVRIELSDLGTLIVLESKRFDNTLRVVATLNKVLTNLHDKIAESADIAQGVPLKVTVSNDYNSFKKINIEKNTHPTTQLLTKEDQTIQLLPPGVEIFIIDPLYKIYVYTETLRNLQKIQDDNFSSIHKRLTEIQSSITGRKSVKARFVIKDKTIQFDDIKYYHPNDFVFLAASAGVGVLRSKIYPELIGTLGLGFSDRFNRSNHHIELSYSSQYWGQRNAEGEYTNTISSFLSIAYSKNYSRDNTTPSWFGLGAGLLVDESGDFDFYKGRTMKLFLITDLGNSKLSLVPEFYLTEDFKKLQFGVKLHYRF</sequence>
<keyword evidence="3" id="KW-1185">Reference proteome</keyword>
<accession>A0ABS5VP51</accession>
<evidence type="ECO:0000313" key="3">
    <source>
        <dbReference type="Proteomes" id="UP000772618"/>
    </source>
</evidence>
<dbReference type="Proteomes" id="UP000772618">
    <property type="component" value="Unassembled WGS sequence"/>
</dbReference>
<comment type="caution">
    <text evidence="2">The sequence shown here is derived from an EMBL/GenBank/DDBJ whole genome shotgun (WGS) entry which is preliminary data.</text>
</comment>
<proteinExistence type="predicted"/>
<evidence type="ECO:0000313" key="2">
    <source>
        <dbReference type="EMBL" id="MBT1703188.1"/>
    </source>
</evidence>
<feature type="chain" id="PRO_5045403418" description="DUF3575 domain-containing protein" evidence="1">
    <location>
        <begin position="20"/>
        <end position="357"/>
    </location>
</feature>
<dbReference type="RefSeq" id="WP_254153153.1">
    <property type="nucleotide sequence ID" value="NZ_JAHESD010000012.1"/>
</dbReference>
<organism evidence="2 3">
    <name type="scientific">Chryseosolibacter indicus</name>
    <dbReference type="NCBI Taxonomy" id="2782351"/>
    <lineage>
        <taxon>Bacteria</taxon>
        <taxon>Pseudomonadati</taxon>
        <taxon>Bacteroidota</taxon>
        <taxon>Cytophagia</taxon>
        <taxon>Cytophagales</taxon>
        <taxon>Chryseotaleaceae</taxon>
        <taxon>Chryseosolibacter</taxon>
    </lineage>
</organism>
<dbReference type="EMBL" id="JAHESD010000012">
    <property type="protein sequence ID" value="MBT1703188.1"/>
    <property type="molecule type" value="Genomic_DNA"/>
</dbReference>
<reference evidence="2 3" key="1">
    <citation type="submission" date="2021-05" db="EMBL/GenBank/DDBJ databases">
        <title>A Polyphasic approach of four new species of the genus Ohtaekwangia: Ohtaekwangia histidinii sp. nov., Ohtaekwangia cretensis sp. nov., Ohtaekwangia indiensis sp. nov., Ohtaekwangia reichenbachii sp. nov. from diverse environment.</title>
        <authorList>
            <person name="Octaviana S."/>
        </authorList>
    </citation>
    <scope>NUCLEOTIDE SEQUENCE [LARGE SCALE GENOMIC DNA]</scope>
    <source>
        <strain evidence="2 3">PWU20</strain>
    </source>
</reference>
<feature type="signal peptide" evidence="1">
    <location>
        <begin position="1"/>
        <end position="19"/>
    </location>
</feature>
<keyword evidence="1" id="KW-0732">Signal</keyword>
<name>A0ABS5VP51_9BACT</name>
<protein>
    <recommendedName>
        <fullName evidence="4">DUF3575 domain-containing protein</fullName>
    </recommendedName>
</protein>
<evidence type="ECO:0008006" key="4">
    <source>
        <dbReference type="Google" id="ProtNLM"/>
    </source>
</evidence>
<gene>
    <name evidence="2" type="ORF">KK060_07845</name>
</gene>